<organism evidence="7">
    <name type="scientific">uncultured symbiotic protist of Hodotermopsis sjoestedti</name>
    <dbReference type="NCBI Taxonomy" id="403659"/>
    <lineage>
        <taxon>Eukaryota</taxon>
        <taxon>environmental samples</taxon>
    </lineage>
</organism>
<protein>
    <submittedName>
        <fullName evidence="7">Putative glycosyl hydrolase family5</fullName>
    </submittedName>
</protein>
<evidence type="ECO:0000313" key="7">
    <source>
        <dbReference type="EMBL" id="BAF57328.1"/>
    </source>
</evidence>
<dbReference type="InterPro" id="IPR001547">
    <property type="entry name" value="Glyco_hydro_5"/>
</dbReference>
<feature type="domain" description="Glycoside hydrolase family 5" evidence="6">
    <location>
        <begin position="32"/>
        <end position="269"/>
    </location>
</feature>
<dbReference type="PANTHER" id="PTHR34142:SF1">
    <property type="entry name" value="GLYCOSIDE HYDROLASE FAMILY 5 DOMAIN-CONTAINING PROTEIN"/>
    <property type="match status" value="1"/>
</dbReference>
<evidence type="ECO:0000256" key="3">
    <source>
        <dbReference type="ARBA" id="ARBA00023295"/>
    </source>
</evidence>
<dbReference type="PANTHER" id="PTHR34142">
    <property type="entry name" value="ENDO-BETA-1,4-GLUCANASE A"/>
    <property type="match status" value="1"/>
</dbReference>
<keyword evidence="3 4" id="KW-0326">Glycosidase</keyword>
<evidence type="ECO:0000256" key="1">
    <source>
        <dbReference type="ARBA" id="ARBA00005641"/>
    </source>
</evidence>
<keyword evidence="2 4" id="KW-0378">Hydrolase</keyword>
<accession>A4UWR8</accession>
<dbReference type="SMR" id="A4UWR8"/>
<dbReference type="Gene3D" id="3.20.20.80">
    <property type="entry name" value="Glycosidases"/>
    <property type="match status" value="1"/>
</dbReference>
<sequence length="300" mass="33323">MLFLLCIGLSFQKTYGRLSVKNGKIVGKSKAGDPILRGISLGWDTWWSQYYNADSINHLVTDFHANIIRAAIGIEPSGGYLENKQKALTNLYAAVDASLAQGVYVIIDFHAHQVHTAEAKEFFTTVATKYAGNELIIYEIFNEPESATWSEIKTYATDVIKTIRAIDPDNLILVPTPQWDQLIDQAASDPLTGFDNIAYTLHFYAGTHGQSFRDRGQKAVDAKLAVFISESGAMNADGDGSLNKNEFENWINWAETNNIPWVVWCLESKAESASILPATGGWAQLTEWGTYIKALITKYQ</sequence>
<dbReference type="GO" id="GO:0000272">
    <property type="term" value="P:polysaccharide catabolic process"/>
    <property type="evidence" value="ECO:0007669"/>
    <property type="project" value="InterPro"/>
</dbReference>
<comment type="similarity">
    <text evidence="1 4">Belongs to the glycosyl hydrolase 5 (cellulase A) family.</text>
</comment>
<dbReference type="SUPFAM" id="SSF51445">
    <property type="entry name" value="(Trans)glycosidases"/>
    <property type="match status" value="1"/>
</dbReference>
<dbReference type="InterPro" id="IPR017853">
    <property type="entry name" value="GH"/>
</dbReference>
<dbReference type="EMBL" id="AB274569">
    <property type="protein sequence ID" value="BAF57328.1"/>
    <property type="molecule type" value="mRNA"/>
</dbReference>
<evidence type="ECO:0000256" key="5">
    <source>
        <dbReference type="SAM" id="SignalP"/>
    </source>
</evidence>
<feature type="signal peptide" evidence="5">
    <location>
        <begin position="1"/>
        <end position="16"/>
    </location>
</feature>
<dbReference type="Pfam" id="PF00150">
    <property type="entry name" value="Cellulase"/>
    <property type="match status" value="1"/>
</dbReference>
<dbReference type="GO" id="GO:0004553">
    <property type="term" value="F:hydrolase activity, hydrolyzing O-glycosyl compounds"/>
    <property type="evidence" value="ECO:0007669"/>
    <property type="project" value="InterPro"/>
</dbReference>
<reference evidence="7" key="1">
    <citation type="journal article" date="2010" name="PLoS ONE">
        <title>Phylogenetic analysis of cellulolytic enzyme genes from representative lineages of termites and a related cockroach.</title>
        <authorList>
            <person name="Todaka N."/>
            <person name="Inoue T."/>
            <person name="Saita K."/>
            <person name="Ohkuma M."/>
            <person name="Nalepa C.A."/>
            <person name="Lenz M."/>
            <person name="Kudo T."/>
            <person name="Moriya S."/>
        </authorList>
    </citation>
    <scope>NUCLEOTIDE SEQUENCE</scope>
</reference>
<evidence type="ECO:0000259" key="6">
    <source>
        <dbReference type="Pfam" id="PF00150"/>
    </source>
</evidence>
<proteinExistence type="evidence at transcript level"/>
<dbReference type="CAZy" id="GH5">
    <property type="family name" value="Glycoside Hydrolase Family 5"/>
</dbReference>
<name>A4UWR8_9EUKA</name>
<evidence type="ECO:0000256" key="4">
    <source>
        <dbReference type="RuleBase" id="RU361153"/>
    </source>
</evidence>
<evidence type="ECO:0000256" key="2">
    <source>
        <dbReference type="ARBA" id="ARBA00022801"/>
    </source>
</evidence>
<keyword evidence="5" id="KW-0732">Signal</keyword>
<dbReference type="AlphaFoldDB" id="A4UWR8"/>
<feature type="chain" id="PRO_5002673768" evidence="5">
    <location>
        <begin position="17"/>
        <end position="300"/>
    </location>
</feature>